<evidence type="ECO:0000313" key="2">
    <source>
        <dbReference type="Proteomes" id="UP000322667"/>
    </source>
</evidence>
<dbReference type="Proteomes" id="UP000322667">
    <property type="component" value="Chromosome A07"/>
</dbReference>
<organism evidence="1 2">
    <name type="scientific">Gossypium tomentosum</name>
    <name type="common">Hawaiian cotton</name>
    <name type="synonym">Gossypium sandvicense</name>
    <dbReference type="NCBI Taxonomy" id="34277"/>
    <lineage>
        <taxon>Eukaryota</taxon>
        <taxon>Viridiplantae</taxon>
        <taxon>Streptophyta</taxon>
        <taxon>Embryophyta</taxon>
        <taxon>Tracheophyta</taxon>
        <taxon>Spermatophyta</taxon>
        <taxon>Magnoliopsida</taxon>
        <taxon>eudicotyledons</taxon>
        <taxon>Gunneridae</taxon>
        <taxon>Pentapetalae</taxon>
        <taxon>rosids</taxon>
        <taxon>malvids</taxon>
        <taxon>Malvales</taxon>
        <taxon>Malvaceae</taxon>
        <taxon>Malvoideae</taxon>
        <taxon>Gossypium</taxon>
    </lineage>
</organism>
<sequence>MILVLHAKTSATNEEAIRFARTELETITFPLSLPELITISFRSKHVHFVFWS</sequence>
<evidence type="ECO:0000313" key="1">
    <source>
        <dbReference type="EMBL" id="TYI18240.1"/>
    </source>
</evidence>
<reference evidence="1 2" key="1">
    <citation type="submission" date="2019-07" db="EMBL/GenBank/DDBJ databases">
        <title>WGS assembly of Gossypium tomentosum.</title>
        <authorList>
            <person name="Chen Z.J."/>
            <person name="Sreedasyam A."/>
            <person name="Ando A."/>
            <person name="Song Q."/>
            <person name="De L."/>
            <person name="Hulse-Kemp A."/>
            <person name="Ding M."/>
            <person name="Ye W."/>
            <person name="Kirkbride R."/>
            <person name="Jenkins J."/>
            <person name="Plott C."/>
            <person name="Lovell J."/>
            <person name="Lin Y.-M."/>
            <person name="Vaughn R."/>
            <person name="Liu B."/>
            <person name="Li W."/>
            <person name="Simpson S."/>
            <person name="Scheffler B."/>
            <person name="Saski C."/>
            <person name="Grover C."/>
            <person name="Hu G."/>
            <person name="Conover J."/>
            <person name="Carlson J."/>
            <person name="Shu S."/>
            <person name="Boston L."/>
            <person name="Williams M."/>
            <person name="Peterson D."/>
            <person name="Mcgee K."/>
            <person name="Jones D."/>
            <person name="Wendel J."/>
            <person name="Stelly D."/>
            <person name="Grimwood J."/>
            <person name="Schmutz J."/>
        </authorList>
    </citation>
    <scope>NUCLEOTIDE SEQUENCE [LARGE SCALE GENOMIC DNA]</scope>
    <source>
        <strain evidence="1">7179.01</strain>
    </source>
</reference>
<gene>
    <name evidence="1" type="ORF">ES332_A07G076400v1</name>
</gene>
<dbReference type="AlphaFoldDB" id="A0A5D2PTL3"/>
<name>A0A5D2PTL3_GOSTO</name>
<accession>A0A5D2PTL3</accession>
<dbReference type="EMBL" id="CM017616">
    <property type="protein sequence ID" value="TYI18240.1"/>
    <property type="molecule type" value="Genomic_DNA"/>
</dbReference>
<proteinExistence type="predicted"/>
<keyword evidence="2" id="KW-1185">Reference proteome</keyword>
<protein>
    <submittedName>
        <fullName evidence="1">Uncharacterized protein</fullName>
    </submittedName>
</protein>